<protein>
    <submittedName>
        <fullName evidence="1">Uncharacterized protein</fullName>
    </submittedName>
</protein>
<name>A0ACB9FN42_ARCLA</name>
<comment type="caution">
    <text evidence="1">The sequence shown here is derived from an EMBL/GenBank/DDBJ whole genome shotgun (WGS) entry which is preliminary data.</text>
</comment>
<organism evidence="1 2">
    <name type="scientific">Arctium lappa</name>
    <name type="common">Greater burdock</name>
    <name type="synonym">Lappa major</name>
    <dbReference type="NCBI Taxonomy" id="4217"/>
    <lineage>
        <taxon>Eukaryota</taxon>
        <taxon>Viridiplantae</taxon>
        <taxon>Streptophyta</taxon>
        <taxon>Embryophyta</taxon>
        <taxon>Tracheophyta</taxon>
        <taxon>Spermatophyta</taxon>
        <taxon>Magnoliopsida</taxon>
        <taxon>eudicotyledons</taxon>
        <taxon>Gunneridae</taxon>
        <taxon>Pentapetalae</taxon>
        <taxon>asterids</taxon>
        <taxon>campanulids</taxon>
        <taxon>Asterales</taxon>
        <taxon>Asteraceae</taxon>
        <taxon>Carduoideae</taxon>
        <taxon>Cardueae</taxon>
        <taxon>Arctiinae</taxon>
        <taxon>Arctium</taxon>
    </lineage>
</organism>
<dbReference type="EMBL" id="CM042047">
    <property type="protein sequence ID" value="KAI3772363.1"/>
    <property type="molecule type" value="Genomic_DNA"/>
</dbReference>
<sequence>MQETAEVLRNFYSCGVGPLAKRIQEDDSNPHAIGIIKEIVLEMEFLVGLGHFIASTVSFNSQDMNNHG</sequence>
<dbReference type="Proteomes" id="UP001055879">
    <property type="component" value="Linkage Group LG01"/>
</dbReference>
<gene>
    <name evidence="1" type="ORF">L6452_03548</name>
</gene>
<proteinExistence type="predicted"/>
<reference evidence="2" key="1">
    <citation type="journal article" date="2022" name="Mol. Ecol. Resour.">
        <title>The genomes of chicory, endive, great burdock and yacon provide insights into Asteraceae palaeo-polyploidization history and plant inulin production.</title>
        <authorList>
            <person name="Fan W."/>
            <person name="Wang S."/>
            <person name="Wang H."/>
            <person name="Wang A."/>
            <person name="Jiang F."/>
            <person name="Liu H."/>
            <person name="Zhao H."/>
            <person name="Xu D."/>
            <person name="Zhang Y."/>
        </authorList>
    </citation>
    <scope>NUCLEOTIDE SEQUENCE [LARGE SCALE GENOMIC DNA]</scope>
    <source>
        <strain evidence="2">cv. Niubang</strain>
    </source>
</reference>
<reference evidence="1 2" key="2">
    <citation type="journal article" date="2022" name="Mol. Ecol. Resour.">
        <title>The genomes of chicory, endive, great burdock and yacon provide insights into Asteraceae paleo-polyploidization history and plant inulin production.</title>
        <authorList>
            <person name="Fan W."/>
            <person name="Wang S."/>
            <person name="Wang H."/>
            <person name="Wang A."/>
            <person name="Jiang F."/>
            <person name="Liu H."/>
            <person name="Zhao H."/>
            <person name="Xu D."/>
            <person name="Zhang Y."/>
        </authorList>
    </citation>
    <scope>NUCLEOTIDE SEQUENCE [LARGE SCALE GENOMIC DNA]</scope>
    <source>
        <strain evidence="2">cv. Niubang</strain>
    </source>
</reference>
<accession>A0ACB9FN42</accession>
<evidence type="ECO:0000313" key="1">
    <source>
        <dbReference type="EMBL" id="KAI3772363.1"/>
    </source>
</evidence>
<evidence type="ECO:0000313" key="2">
    <source>
        <dbReference type="Proteomes" id="UP001055879"/>
    </source>
</evidence>
<keyword evidence="2" id="KW-1185">Reference proteome</keyword>